<evidence type="ECO:0000259" key="9">
    <source>
        <dbReference type="Pfam" id="PF01555"/>
    </source>
</evidence>
<protein>
    <recommendedName>
        <fullName evidence="2">site-specific DNA-methyltransferase (cytosine-N(4)-specific)</fullName>
        <ecNumber evidence="2">2.1.1.113</ecNumber>
    </recommendedName>
</protein>
<evidence type="ECO:0000256" key="4">
    <source>
        <dbReference type="ARBA" id="ARBA00022679"/>
    </source>
</evidence>
<evidence type="ECO:0000256" key="6">
    <source>
        <dbReference type="ARBA" id="ARBA00022747"/>
    </source>
</evidence>
<dbReference type="InterPro" id="IPR029063">
    <property type="entry name" value="SAM-dependent_MTases_sf"/>
</dbReference>
<dbReference type="PROSITE" id="PS00093">
    <property type="entry name" value="N4_MTASE"/>
    <property type="match status" value="1"/>
</dbReference>
<dbReference type="EMBL" id="MIYZ01000027">
    <property type="protein sequence ID" value="OIR21982.1"/>
    <property type="molecule type" value="Genomic_DNA"/>
</dbReference>
<organism evidence="10 11">
    <name type="scientific">Marine Group III euryarchaeote CG-Epi2</name>
    <dbReference type="NCBI Taxonomy" id="1888996"/>
    <lineage>
        <taxon>Archaea</taxon>
        <taxon>Methanobacteriati</taxon>
        <taxon>Thermoplasmatota</taxon>
        <taxon>Thermoplasmata</taxon>
        <taxon>Candidatus Thermoprofundales</taxon>
    </lineage>
</organism>
<dbReference type="GO" id="GO:0032259">
    <property type="term" value="P:methylation"/>
    <property type="evidence" value="ECO:0007669"/>
    <property type="project" value="UniProtKB-KW"/>
</dbReference>
<evidence type="ECO:0000256" key="7">
    <source>
        <dbReference type="ARBA" id="ARBA00023125"/>
    </source>
</evidence>
<reference evidence="10 11" key="1">
    <citation type="submission" date="2016-08" db="EMBL/GenBank/DDBJ databases">
        <title>New Insights into Marine Group III Euryarchaeota, from dark to light.</title>
        <authorList>
            <person name="Haro-Moreno J.M."/>
            <person name="Rodriguez-Valera F."/>
            <person name="Lopez-Garcia P."/>
            <person name="Moreira D."/>
            <person name="Martin-Cuadrado A.B."/>
        </authorList>
    </citation>
    <scope>NUCLEOTIDE SEQUENCE [LARGE SCALE GENOMIC DNA]</scope>
    <source>
        <strain evidence="10">CG-Epi2</strain>
    </source>
</reference>
<keyword evidence="5" id="KW-0949">S-adenosyl-L-methionine</keyword>
<comment type="similarity">
    <text evidence="1">Belongs to the N(4)/N(6)-methyltransferase family. N(4) subfamily.</text>
</comment>
<evidence type="ECO:0000256" key="8">
    <source>
        <dbReference type="ARBA" id="ARBA00049120"/>
    </source>
</evidence>
<dbReference type="AlphaFoldDB" id="A0A1J5UCE7"/>
<dbReference type="GO" id="GO:0015667">
    <property type="term" value="F:site-specific DNA-methyltransferase (cytosine-N4-specific) activity"/>
    <property type="evidence" value="ECO:0007669"/>
    <property type="project" value="UniProtKB-EC"/>
</dbReference>
<proteinExistence type="inferred from homology"/>
<dbReference type="InterPro" id="IPR002941">
    <property type="entry name" value="DNA_methylase_N4/N6"/>
</dbReference>
<sequence>MSAVSIEKVNSKLLNFNTSDKRTELDRVTIGSKNYKRFINEFWTAKQRQANNLHEISYRACYKPQLPKFFIDLFTKSGDIVYDPFAGRGTTLIEAAILNRNIISNDINPLSRILTEPRLNIPTIQQIEERLNQIQFKDSNADINLSMFYHKDTESEIVCLRNELDSSNFIDNWIKMVCTTRLTGHSAGFFSGYTLPPNQATTQKGQVLINQKLGLSPPYKNTKEIILKKSKALQRNLSPSLIQQLFEVGKNAIFSSKDSKNTFHIPNESVRLTVTSPPFLNIVRYASDNWLRCWFNSIDSKQVEKEIVSCRTVSQWSKMMSFVFDELYRVTLPGGWIAFEVGEVNNGKIKLDEAVVPLGLKSGLDCAGIMVNSQDFTKTSNIWGINNMKVGTNTNRIVIFHKPK</sequence>
<keyword evidence="7" id="KW-0238">DNA-binding</keyword>
<feature type="domain" description="DNA methylase N-4/N-6" evidence="9">
    <location>
        <begin position="27"/>
        <end position="109"/>
    </location>
</feature>
<keyword evidence="6" id="KW-0680">Restriction system</keyword>
<comment type="caution">
    <text evidence="10">The sequence shown here is derived from an EMBL/GenBank/DDBJ whole genome shotgun (WGS) entry which is preliminary data.</text>
</comment>
<accession>A0A1J5UCE7</accession>
<dbReference type="EC" id="2.1.1.113" evidence="2"/>
<evidence type="ECO:0000256" key="2">
    <source>
        <dbReference type="ARBA" id="ARBA00012185"/>
    </source>
</evidence>
<dbReference type="GO" id="GO:0003677">
    <property type="term" value="F:DNA binding"/>
    <property type="evidence" value="ECO:0007669"/>
    <property type="project" value="UniProtKB-KW"/>
</dbReference>
<evidence type="ECO:0000313" key="10">
    <source>
        <dbReference type="EMBL" id="OIR21982.1"/>
    </source>
</evidence>
<dbReference type="Proteomes" id="UP000183615">
    <property type="component" value="Unassembled WGS sequence"/>
</dbReference>
<evidence type="ECO:0000313" key="11">
    <source>
        <dbReference type="Proteomes" id="UP000183615"/>
    </source>
</evidence>
<evidence type="ECO:0000256" key="3">
    <source>
        <dbReference type="ARBA" id="ARBA00022603"/>
    </source>
</evidence>
<gene>
    <name evidence="10" type="ORF">BET99_05340</name>
</gene>
<keyword evidence="3 10" id="KW-0489">Methyltransferase</keyword>
<dbReference type="Pfam" id="PF01555">
    <property type="entry name" value="N6_N4_Mtase"/>
    <property type="match status" value="1"/>
</dbReference>
<dbReference type="GO" id="GO:0009307">
    <property type="term" value="P:DNA restriction-modification system"/>
    <property type="evidence" value="ECO:0007669"/>
    <property type="project" value="UniProtKB-KW"/>
</dbReference>
<name>A0A1J5UCE7_9ARCH</name>
<dbReference type="InterPro" id="IPR017985">
    <property type="entry name" value="MeTrfase_CN4_CS"/>
</dbReference>
<evidence type="ECO:0000256" key="5">
    <source>
        <dbReference type="ARBA" id="ARBA00022691"/>
    </source>
</evidence>
<dbReference type="GO" id="GO:0008170">
    <property type="term" value="F:N-methyltransferase activity"/>
    <property type="evidence" value="ECO:0007669"/>
    <property type="project" value="InterPro"/>
</dbReference>
<comment type="catalytic activity">
    <reaction evidence="8">
        <text>a 2'-deoxycytidine in DNA + S-adenosyl-L-methionine = an N(4)-methyl-2'-deoxycytidine in DNA + S-adenosyl-L-homocysteine + H(+)</text>
        <dbReference type="Rhea" id="RHEA:16857"/>
        <dbReference type="Rhea" id="RHEA-COMP:11369"/>
        <dbReference type="Rhea" id="RHEA-COMP:13674"/>
        <dbReference type="ChEBI" id="CHEBI:15378"/>
        <dbReference type="ChEBI" id="CHEBI:57856"/>
        <dbReference type="ChEBI" id="CHEBI:59789"/>
        <dbReference type="ChEBI" id="CHEBI:85452"/>
        <dbReference type="ChEBI" id="CHEBI:137933"/>
        <dbReference type="EC" id="2.1.1.113"/>
    </reaction>
</comment>
<evidence type="ECO:0000256" key="1">
    <source>
        <dbReference type="ARBA" id="ARBA00010203"/>
    </source>
</evidence>
<keyword evidence="4" id="KW-0808">Transferase</keyword>
<dbReference type="SUPFAM" id="SSF53335">
    <property type="entry name" value="S-adenosyl-L-methionine-dependent methyltransferases"/>
    <property type="match status" value="3"/>
</dbReference>
<dbReference type="Gene3D" id="3.40.50.150">
    <property type="entry name" value="Vaccinia Virus protein VP39"/>
    <property type="match status" value="2"/>
</dbReference>